<dbReference type="EMBL" id="JAMKFB020000020">
    <property type="protein sequence ID" value="KAL0163822.1"/>
    <property type="molecule type" value="Genomic_DNA"/>
</dbReference>
<accession>A0ABD0NQ38</accession>
<dbReference type="Proteomes" id="UP001529510">
    <property type="component" value="Unassembled WGS sequence"/>
</dbReference>
<dbReference type="AlphaFoldDB" id="A0ABD0NQ38"/>
<reference evidence="1 2" key="1">
    <citation type="submission" date="2024-05" db="EMBL/GenBank/DDBJ databases">
        <title>Genome sequencing and assembly of Indian major carp, Cirrhinus mrigala (Hamilton, 1822).</title>
        <authorList>
            <person name="Mohindra V."/>
            <person name="Chowdhury L.M."/>
            <person name="Lal K."/>
            <person name="Jena J.K."/>
        </authorList>
    </citation>
    <scope>NUCLEOTIDE SEQUENCE [LARGE SCALE GENOMIC DNA]</scope>
    <source>
        <strain evidence="1">CM1030</strain>
        <tissue evidence="1">Blood</tissue>
    </source>
</reference>
<evidence type="ECO:0000313" key="2">
    <source>
        <dbReference type="Proteomes" id="UP001529510"/>
    </source>
</evidence>
<organism evidence="1 2">
    <name type="scientific">Cirrhinus mrigala</name>
    <name type="common">Mrigala</name>
    <dbReference type="NCBI Taxonomy" id="683832"/>
    <lineage>
        <taxon>Eukaryota</taxon>
        <taxon>Metazoa</taxon>
        <taxon>Chordata</taxon>
        <taxon>Craniata</taxon>
        <taxon>Vertebrata</taxon>
        <taxon>Euteleostomi</taxon>
        <taxon>Actinopterygii</taxon>
        <taxon>Neopterygii</taxon>
        <taxon>Teleostei</taxon>
        <taxon>Ostariophysi</taxon>
        <taxon>Cypriniformes</taxon>
        <taxon>Cyprinidae</taxon>
        <taxon>Labeoninae</taxon>
        <taxon>Labeonini</taxon>
        <taxon>Cirrhinus</taxon>
    </lineage>
</organism>
<proteinExistence type="predicted"/>
<evidence type="ECO:0000313" key="1">
    <source>
        <dbReference type="EMBL" id="KAL0163822.1"/>
    </source>
</evidence>
<feature type="non-terminal residue" evidence="1">
    <location>
        <position position="53"/>
    </location>
</feature>
<keyword evidence="2" id="KW-1185">Reference proteome</keyword>
<gene>
    <name evidence="1" type="ORF">M9458_039575</name>
</gene>
<protein>
    <submittedName>
        <fullName evidence="1">Uncharacterized protein</fullName>
    </submittedName>
</protein>
<name>A0ABD0NQ38_CIRMR</name>
<sequence length="53" mass="6191">DWELYGVHQELDPQVKLQKIAEAERILGWMRNLDLSSKEPLATDESSEAHERK</sequence>
<feature type="non-terminal residue" evidence="1">
    <location>
        <position position="1"/>
    </location>
</feature>
<comment type="caution">
    <text evidence="1">The sequence shown here is derived from an EMBL/GenBank/DDBJ whole genome shotgun (WGS) entry which is preliminary data.</text>
</comment>